<dbReference type="PANTHER" id="PTHR43798:SF33">
    <property type="entry name" value="HYDROLASE, PUTATIVE (AFU_ORTHOLOGUE AFUA_2G14860)-RELATED"/>
    <property type="match status" value="1"/>
</dbReference>
<sequence>MRRGPAVAGWEDGAMSDAGVTGPRTLLVLLHGLGDTPAGWQPQVGSFPAGQRMAVPWLAGLKPTDRRPFDLDEAVGQVVALAEEHRAARLRLVGHGLGATVALRVAGRHPDLVDRLVLSAPSPTPPRWVLRLQRALVGLAPRPRPGAGLDRDRVRAVLSDLARADPAADLPKVRAPTLVVCGREDRAGLVGARATAARVPGARLELLDGGAHLPSTSPDEFTRLLHEHLAG</sequence>
<protein>
    <submittedName>
        <fullName evidence="2">Alpha/beta fold hydrolase</fullName>
    </submittedName>
</protein>
<comment type="caution">
    <text evidence="2">The sequence shown here is derived from an EMBL/GenBank/DDBJ whole genome shotgun (WGS) entry which is preliminary data.</text>
</comment>
<dbReference type="Proteomes" id="UP000252770">
    <property type="component" value="Unassembled WGS sequence"/>
</dbReference>
<name>A0A367YVP9_9ACTN</name>
<dbReference type="InterPro" id="IPR000073">
    <property type="entry name" value="AB_hydrolase_1"/>
</dbReference>
<keyword evidence="2" id="KW-0378">Hydrolase</keyword>
<dbReference type="InterPro" id="IPR050266">
    <property type="entry name" value="AB_hydrolase_sf"/>
</dbReference>
<dbReference type="GO" id="GO:0016787">
    <property type="term" value="F:hydrolase activity"/>
    <property type="evidence" value="ECO:0007669"/>
    <property type="project" value="UniProtKB-KW"/>
</dbReference>
<organism evidence="2 3">
    <name type="scientific">Desertihabitans brevis</name>
    <dbReference type="NCBI Taxonomy" id="2268447"/>
    <lineage>
        <taxon>Bacteria</taxon>
        <taxon>Bacillati</taxon>
        <taxon>Actinomycetota</taxon>
        <taxon>Actinomycetes</taxon>
        <taxon>Propionibacteriales</taxon>
        <taxon>Propionibacteriaceae</taxon>
        <taxon>Desertihabitans</taxon>
    </lineage>
</organism>
<proteinExistence type="predicted"/>
<dbReference type="SUPFAM" id="SSF53474">
    <property type="entry name" value="alpha/beta-Hydrolases"/>
    <property type="match status" value="1"/>
</dbReference>
<dbReference type="Pfam" id="PF12697">
    <property type="entry name" value="Abhydrolase_6"/>
    <property type="match status" value="1"/>
</dbReference>
<keyword evidence="3" id="KW-1185">Reference proteome</keyword>
<reference evidence="2 3" key="1">
    <citation type="submission" date="2018-07" db="EMBL/GenBank/DDBJ databases">
        <title>Desertimonas flava gen. nov. sp. nov.</title>
        <authorList>
            <person name="Liu S."/>
        </authorList>
    </citation>
    <scope>NUCLEOTIDE SEQUENCE [LARGE SCALE GENOMIC DNA]</scope>
    <source>
        <strain evidence="2 3">16Sb5-5</strain>
    </source>
</reference>
<accession>A0A367YVP9</accession>
<evidence type="ECO:0000259" key="1">
    <source>
        <dbReference type="Pfam" id="PF12697"/>
    </source>
</evidence>
<dbReference type="AlphaFoldDB" id="A0A367YVP9"/>
<gene>
    <name evidence="2" type="ORF">DT076_08120</name>
</gene>
<dbReference type="EMBL" id="QOUI01000004">
    <property type="protein sequence ID" value="RCK69966.1"/>
    <property type="molecule type" value="Genomic_DNA"/>
</dbReference>
<feature type="domain" description="AB hydrolase-1" evidence="1">
    <location>
        <begin position="27"/>
        <end position="222"/>
    </location>
</feature>
<dbReference type="GO" id="GO:0016020">
    <property type="term" value="C:membrane"/>
    <property type="evidence" value="ECO:0007669"/>
    <property type="project" value="TreeGrafter"/>
</dbReference>
<dbReference type="PANTHER" id="PTHR43798">
    <property type="entry name" value="MONOACYLGLYCEROL LIPASE"/>
    <property type="match status" value="1"/>
</dbReference>
<evidence type="ECO:0000313" key="3">
    <source>
        <dbReference type="Proteomes" id="UP000252770"/>
    </source>
</evidence>
<evidence type="ECO:0000313" key="2">
    <source>
        <dbReference type="EMBL" id="RCK69966.1"/>
    </source>
</evidence>
<dbReference type="Gene3D" id="3.40.50.1820">
    <property type="entry name" value="alpha/beta hydrolase"/>
    <property type="match status" value="1"/>
</dbReference>
<dbReference type="InterPro" id="IPR029058">
    <property type="entry name" value="AB_hydrolase_fold"/>
</dbReference>